<accession>A0A8H6I629</accession>
<feature type="compositionally biased region" description="Pro residues" evidence="2">
    <location>
        <begin position="300"/>
        <end position="315"/>
    </location>
</feature>
<feature type="compositionally biased region" description="Basic residues" evidence="2">
    <location>
        <begin position="320"/>
        <end position="339"/>
    </location>
</feature>
<evidence type="ECO:0000256" key="1">
    <source>
        <dbReference type="SAM" id="Coils"/>
    </source>
</evidence>
<reference evidence="3 4" key="1">
    <citation type="submission" date="2020-07" db="EMBL/GenBank/DDBJ databases">
        <title>Comparative genomics of pyrophilous fungi reveals a link between fire events and developmental genes.</title>
        <authorList>
            <consortium name="DOE Joint Genome Institute"/>
            <person name="Steindorff A.S."/>
            <person name="Carver A."/>
            <person name="Calhoun S."/>
            <person name="Stillman K."/>
            <person name="Liu H."/>
            <person name="Lipzen A."/>
            <person name="Pangilinan J."/>
            <person name="Labutti K."/>
            <person name="Bruns T.D."/>
            <person name="Grigoriev I.V."/>
        </authorList>
    </citation>
    <scope>NUCLEOTIDE SEQUENCE [LARGE SCALE GENOMIC DNA]</scope>
    <source>
        <strain evidence="3 4">CBS 144469</strain>
    </source>
</reference>
<feature type="non-terminal residue" evidence="3">
    <location>
        <position position="1"/>
    </location>
</feature>
<feature type="region of interest" description="Disordered" evidence="2">
    <location>
        <begin position="294"/>
        <end position="348"/>
    </location>
</feature>
<organism evidence="3 4">
    <name type="scientific">Ephemerocybe angulata</name>
    <dbReference type="NCBI Taxonomy" id="980116"/>
    <lineage>
        <taxon>Eukaryota</taxon>
        <taxon>Fungi</taxon>
        <taxon>Dikarya</taxon>
        <taxon>Basidiomycota</taxon>
        <taxon>Agaricomycotina</taxon>
        <taxon>Agaricomycetes</taxon>
        <taxon>Agaricomycetidae</taxon>
        <taxon>Agaricales</taxon>
        <taxon>Agaricineae</taxon>
        <taxon>Psathyrellaceae</taxon>
        <taxon>Ephemerocybe</taxon>
    </lineage>
</organism>
<feature type="coiled-coil region" evidence="1">
    <location>
        <begin position="118"/>
        <end position="145"/>
    </location>
</feature>
<name>A0A8H6I629_9AGAR</name>
<dbReference type="Proteomes" id="UP000521943">
    <property type="component" value="Unassembled WGS sequence"/>
</dbReference>
<comment type="caution">
    <text evidence="3">The sequence shown here is derived from an EMBL/GenBank/DDBJ whole genome shotgun (WGS) entry which is preliminary data.</text>
</comment>
<dbReference type="EMBL" id="JACGCI010000015">
    <property type="protein sequence ID" value="KAF6759476.1"/>
    <property type="molecule type" value="Genomic_DNA"/>
</dbReference>
<keyword evidence="1" id="KW-0175">Coiled coil</keyword>
<feature type="region of interest" description="Disordered" evidence="2">
    <location>
        <begin position="74"/>
        <end position="107"/>
    </location>
</feature>
<evidence type="ECO:0000313" key="4">
    <source>
        <dbReference type="Proteomes" id="UP000521943"/>
    </source>
</evidence>
<keyword evidence="4" id="KW-1185">Reference proteome</keyword>
<sequence length="381" mass="41977">AGFVPGGPFGKVMMRLGNGTPDPKEWIISTLTTHVHRRISSLRASTIYAATQEAIRSGEYAEQDDYGALIAQLSERERSTRASSTKPPPTSSSRRESAVSTSSPRTPSALEVELITKYLGLKDGMAEMQEELDRLSREVTSLRSRTEEVQYITSKDVHSLHTSMVEVQEVTDREFAEVNRSIVALAGDHDTHHKAVKADIVQAKSLANCAKRHTDDLSLQVDELTAASRVRSEDIRSANDRASELELTLGQRIDALDARVVELQSASPANNRVSELEQTLGQRIDSLDARVAEIQSASPAPSPPQLQLPPAPLPSVPQRNRNRPPQRRLRMGQPHKRTPQLRGAPAFRPSHGPYPIGQCPLCCSPLFVPHPAFRGRRMAMC</sequence>
<evidence type="ECO:0000256" key="2">
    <source>
        <dbReference type="SAM" id="MobiDB-lite"/>
    </source>
</evidence>
<protein>
    <submittedName>
        <fullName evidence="3">Uncharacterized protein</fullName>
    </submittedName>
</protein>
<evidence type="ECO:0000313" key="3">
    <source>
        <dbReference type="EMBL" id="KAF6759476.1"/>
    </source>
</evidence>
<dbReference type="Gene3D" id="1.20.1270.70">
    <property type="entry name" value="Designed single chain three-helix bundle"/>
    <property type="match status" value="1"/>
</dbReference>
<proteinExistence type="predicted"/>
<dbReference type="OrthoDB" id="3084900at2759"/>
<dbReference type="AlphaFoldDB" id="A0A8H6I629"/>
<gene>
    <name evidence="3" type="ORF">DFP72DRAFT_885247</name>
</gene>